<reference evidence="2 3" key="1">
    <citation type="submission" date="2020-06" db="EMBL/GenBank/DDBJ databases">
        <authorList>
            <person name="Li R."/>
            <person name="Bekaert M."/>
        </authorList>
    </citation>
    <scope>NUCLEOTIDE SEQUENCE [LARGE SCALE GENOMIC DNA]</scope>
    <source>
        <strain evidence="3">wild</strain>
    </source>
</reference>
<feature type="region of interest" description="Disordered" evidence="1">
    <location>
        <begin position="97"/>
        <end position="180"/>
    </location>
</feature>
<name>A0A6J8A358_MYTCO</name>
<sequence>MIYCAFKCYRSQQCNAVSYNDLSKTCDFHGTVHSTIVIKTVTDKNQYLVIPKDMPTTTNFSEAVKFEETTEDKFLSTVQETAAEKIETTTIIPQQKNWTILGDVPEQSDKENKKENHETSDSDDETSESETGPDATQISVQTNNAVTCESASATECEDDNGQSQSIINPVADPQKRKKIN</sequence>
<feature type="compositionally biased region" description="Polar residues" evidence="1">
    <location>
        <begin position="134"/>
        <end position="153"/>
    </location>
</feature>
<keyword evidence="3" id="KW-1185">Reference proteome</keyword>
<evidence type="ECO:0000313" key="2">
    <source>
        <dbReference type="EMBL" id="CAC5360612.1"/>
    </source>
</evidence>
<gene>
    <name evidence="2" type="ORF">MCOR_3030</name>
</gene>
<dbReference type="Proteomes" id="UP000507470">
    <property type="component" value="Unassembled WGS sequence"/>
</dbReference>
<proteinExistence type="predicted"/>
<evidence type="ECO:0000256" key="1">
    <source>
        <dbReference type="SAM" id="MobiDB-lite"/>
    </source>
</evidence>
<dbReference type="AlphaFoldDB" id="A0A6J8A358"/>
<evidence type="ECO:0000313" key="3">
    <source>
        <dbReference type="Proteomes" id="UP000507470"/>
    </source>
</evidence>
<protein>
    <submittedName>
        <fullName evidence="2">Uncharacterized protein</fullName>
    </submittedName>
</protein>
<organism evidence="2 3">
    <name type="scientific">Mytilus coruscus</name>
    <name type="common">Sea mussel</name>
    <dbReference type="NCBI Taxonomy" id="42192"/>
    <lineage>
        <taxon>Eukaryota</taxon>
        <taxon>Metazoa</taxon>
        <taxon>Spiralia</taxon>
        <taxon>Lophotrochozoa</taxon>
        <taxon>Mollusca</taxon>
        <taxon>Bivalvia</taxon>
        <taxon>Autobranchia</taxon>
        <taxon>Pteriomorphia</taxon>
        <taxon>Mytilida</taxon>
        <taxon>Mytiloidea</taxon>
        <taxon>Mytilidae</taxon>
        <taxon>Mytilinae</taxon>
        <taxon>Mytilus</taxon>
    </lineage>
</organism>
<feature type="compositionally biased region" description="Basic and acidic residues" evidence="1">
    <location>
        <begin position="107"/>
        <end position="120"/>
    </location>
</feature>
<accession>A0A6J8A358</accession>
<dbReference type="EMBL" id="CACVKT020000569">
    <property type="protein sequence ID" value="CAC5360612.1"/>
    <property type="molecule type" value="Genomic_DNA"/>
</dbReference>